<organism evidence="1 2">
    <name type="scientific">Agathobacter rectalis (strain ATCC 33656 / DSM 3377 / JCM 17463 / KCTC 5835 / VPI 0990)</name>
    <name type="common">Eubacterium rectale</name>
    <dbReference type="NCBI Taxonomy" id="515619"/>
    <lineage>
        <taxon>Bacteria</taxon>
        <taxon>Bacillati</taxon>
        <taxon>Bacillota</taxon>
        <taxon>Clostridia</taxon>
        <taxon>Lachnospirales</taxon>
        <taxon>Lachnospiraceae</taxon>
        <taxon>Agathobacter</taxon>
    </lineage>
</organism>
<dbReference type="SUPFAM" id="SSF52200">
    <property type="entry name" value="Toll/Interleukin receptor TIR domain"/>
    <property type="match status" value="1"/>
</dbReference>
<dbReference type="EMBL" id="CP001107">
    <property type="protein sequence ID" value="ACR76403.1"/>
    <property type="molecule type" value="Genomic_DNA"/>
</dbReference>
<sequence length="287" mass="33896">MESLGRVNVYRNIIENNDLKLNGEIIKLFKLNERILKNIETLFLIRDNIENRDSLFEMYIQDIINQGQNLAEAVDVPNYRKLLNDIIEIEESKKKTANKFNALIKKLSEFNDRRLENLEKQGVFIFSDYKPKGLEDYKDNAYNSYLEENYNNEENSMVFLSYAYEDKLYTIALFFYFQIKKIFLYIDWMNNGKEDKGNVLKQKLRKALDNSKQLVFLRTPNSELKIEGNYYVRPWCSWELGNFYERQGSGQKFFIDLYDHGKIDNLQLDGIKLLTGVANGELSGIIQ</sequence>
<dbReference type="RefSeq" id="WP_012743488.1">
    <property type="nucleotide sequence ID" value="NC_012781.1"/>
</dbReference>
<evidence type="ECO:0008006" key="3">
    <source>
        <dbReference type="Google" id="ProtNLM"/>
    </source>
</evidence>
<evidence type="ECO:0000313" key="2">
    <source>
        <dbReference type="Proteomes" id="UP000001477"/>
    </source>
</evidence>
<name>C4ZGY1_AGARV</name>
<dbReference type="Gene3D" id="3.40.50.10140">
    <property type="entry name" value="Toll/interleukin-1 receptor homology (TIR) domain"/>
    <property type="match status" value="1"/>
</dbReference>
<dbReference type="InterPro" id="IPR035897">
    <property type="entry name" value="Toll_tir_struct_dom_sf"/>
</dbReference>
<protein>
    <recommendedName>
        <fullName evidence="3">TIR domain-containing protein</fullName>
    </recommendedName>
</protein>
<gene>
    <name evidence="1" type="ordered locus">EUBREC_2672</name>
</gene>
<reference evidence="1 2" key="1">
    <citation type="journal article" date="2009" name="Proc. Natl. Acad. Sci. U.S.A.">
        <title>Characterizing a model human gut microbiota composed of members of its two dominant bacterial phyla.</title>
        <authorList>
            <person name="Mahowald M.A."/>
            <person name="Rey F.E."/>
            <person name="Seedorf H."/>
            <person name="Turnbaugh P.J."/>
            <person name="Fulton R.S."/>
            <person name="Wollam A."/>
            <person name="Shah N."/>
            <person name="Wang C."/>
            <person name="Magrini V."/>
            <person name="Wilson R.K."/>
            <person name="Cantarel B.L."/>
            <person name="Coutinho P.M."/>
            <person name="Henrissat B."/>
            <person name="Crock L.W."/>
            <person name="Russell A."/>
            <person name="Verberkmoes N.C."/>
            <person name="Hettich R.L."/>
            <person name="Gordon J.I."/>
        </authorList>
    </citation>
    <scope>NUCLEOTIDE SEQUENCE [LARGE SCALE GENOMIC DNA]</scope>
    <source>
        <strain evidence="2">ATCC 33656 / DSM 3377 / JCM 17463 / KCTC 5835 / LMG 30912 / VPI 0990</strain>
    </source>
</reference>
<proteinExistence type="predicted"/>
<dbReference type="HOGENOM" id="CLU_084437_0_0_9"/>
<dbReference type="GeneID" id="86989398"/>
<dbReference type="KEGG" id="ere:EUBREC_2672"/>
<accession>C4ZGY1</accession>
<evidence type="ECO:0000313" key="1">
    <source>
        <dbReference type="EMBL" id="ACR76403.1"/>
    </source>
</evidence>
<dbReference type="Proteomes" id="UP000001477">
    <property type="component" value="Chromosome"/>
</dbReference>
<dbReference type="PaxDb" id="515619-EUBREC_2672"/>
<dbReference type="AlphaFoldDB" id="C4ZGY1"/>
<dbReference type="STRING" id="515619.EUBREC_2672"/>